<dbReference type="AlphaFoldDB" id="A0AAV5W0H4"/>
<feature type="non-terminal residue" evidence="2">
    <location>
        <position position="1"/>
    </location>
</feature>
<keyword evidence="3" id="KW-1185">Reference proteome</keyword>
<comment type="caution">
    <text evidence="2">The sequence shown here is derived from an EMBL/GenBank/DDBJ whole genome shotgun (WGS) entry which is preliminary data.</text>
</comment>
<dbReference type="EMBL" id="BTSY01000004">
    <property type="protein sequence ID" value="GMT24482.1"/>
    <property type="molecule type" value="Genomic_DNA"/>
</dbReference>
<feature type="non-terminal residue" evidence="2">
    <location>
        <position position="180"/>
    </location>
</feature>
<gene>
    <name evidence="2" type="ORF">PFISCL1PPCAC_15779</name>
</gene>
<organism evidence="2 3">
    <name type="scientific">Pristionchus fissidentatus</name>
    <dbReference type="NCBI Taxonomy" id="1538716"/>
    <lineage>
        <taxon>Eukaryota</taxon>
        <taxon>Metazoa</taxon>
        <taxon>Ecdysozoa</taxon>
        <taxon>Nematoda</taxon>
        <taxon>Chromadorea</taxon>
        <taxon>Rhabditida</taxon>
        <taxon>Rhabditina</taxon>
        <taxon>Diplogasteromorpha</taxon>
        <taxon>Diplogasteroidea</taxon>
        <taxon>Neodiplogasteridae</taxon>
        <taxon>Pristionchus</taxon>
    </lineage>
</organism>
<dbReference type="Proteomes" id="UP001432322">
    <property type="component" value="Unassembled WGS sequence"/>
</dbReference>
<proteinExistence type="predicted"/>
<sequence length="180" mass="19826">TEDYHNGLTIVRLESDALSRSILSASSSSSCEHPWRNLFQPRKPPSRSSTKCPESQQAPSFYMNDSSLRGPSSSNLYRTPPARARGGCAFRSTSYDYPGSIEVHETIRLSDVEAFRATTAKQAMGIHSNDKNHNNHVDQLTADLSLLSTDSSPSDSAPSVSSSSDIRPVIYRYIDVIEKN</sequence>
<feature type="region of interest" description="Disordered" evidence="1">
    <location>
        <begin position="145"/>
        <end position="164"/>
    </location>
</feature>
<reference evidence="2" key="1">
    <citation type="submission" date="2023-10" db="EMBL/GenBank/DDBJ databases">
        <title>Genome assembly of Pristionchus species.</title>
        <authorList>
            <person name="Yoshida K."/>
            <person name="Sommer R.J."/>
        </authorList>
    </citation>
    <scope>NUCLEOTIDE SEQUENCE</scope>
    <source>
        <strain evidence="2">RS5133</strain>
    </source>
</reference>
<name>A0AAV5W0H4_9BILA</name>
<evidence type="ECO:0000256" key="1">
    <source>
        <dbReference type="SAM" id="MobiDB-lite"/>
    </source>
</evidence>
<accession>A0AAV5W0H4</accession>
<protein>
    <submittedName>
        <fullName evidence="2">Uncharacterized protein</fullName>
    </submittedName>
</protein>
<evidence type="ECO:0000313" key="3">
    <source>
        <dbReference type="Proteomes" id="UP001432322"/>
    </source>
</evidence>
<feature type="region of interest" description="Disordered" evidence="1">
    <location>
        <begin position="25"/>
        <end position="84"/>
    </location>
</feature>
<feature type="compositionally biased region" description="Polar residues" evidence="1">
    <location>
        <begin position="46"/>
        <end position="77"/>
    </location>
</feature>
<evidence type="ECO:0000313" key="2">
    <source>
        <dbReference type="EMBL" id="GMT24482.1"/>
    </source>
</evidence>